<dbReference type="PANTHER" id="PTHR24369:SF213">
    <property type="entry name" value="INSULIN LIKE GROWTH FACTOR BINDING PROTEIN ACID LABILE SUBUNIT"/>
    <property type="match status" value="1"/>
</dbReference>
<evidence type="ECO:0000313" key="4">
    <source>
        <dbReference type="Proteomes" id="UP000287033"/>
    </source>
</evidence>
<dbReference type="Proteomes" id="UP000287033">
    <property type="component" value="Unassembled WGS sequence"/>
</dbReference>
<keyword evidence="4" id="KW-1185">Reference proteome</keyword>
<accession>A0A401RYE6</accession>
<dbReference type="SUPFAM" id="SSF52058">
    <property type="entry name" value="L domain-like"/>
    <property type="match status" value="1"/>
</dbReference>
<dbReference type="InterPro" id="IPR032675">
    <property type="entry name" value="LRR_dom_sf"/>
</dbReference>
<keyword evidence="2" id="KW-0677">Repeat</keyword>
<dbReference type="AlphaFoldDB" id="A0A401RYE6"/>
<evidence type="ECO:0000256" key="2">
    <source>
        <dbReference type="ARBA" id="ARBA00022737"/>
    </source>
</evidence>
<keyword evidence="1" id="KW-0433">Leucine-rich repeat</keyword>
<dbReference type="OrthoDB" id="27267at2759"/>
<evidence type="ECO:0000256" key="1">
    <source>
        <dbReference type="ARBA" id="ARBA00022614"/>
    </source>
</evidence>
<evidence type="ECO:0008006" key="5">
    <source>
        <dbReference type="Google" id="ProtNLM"/>
    </source>
</evidence>
<dbReference type="GO" id="GO:0005886">
    <property type="term" value="C:plasma membrane"/>
    <property type="evidence" value="ECO:0007669"/>
    <property type="project" value="TreeGrafter"/>
</dbReference>
<reference evidence="3 4" key="1">
    <citation type="journal article" date="2018" name="Nat. Ecol. Evol.">
        <title>Shark genomes provide insights into elasmobranch evolution and the origin of vertebrates.</title>
        <authorList>
            <person name="Hara Y"/>
            <person name="Yamaguchi K"/>
            <person name="Onimaru K"/>
            <person name="Kadota M"/>
            <person name="Koyanagi M"/>
            <person name="Keeley SD"/>
            <person name="Tatsumi K"/>
            <person name="Tanaka K"/>
            <person name="Motone F"/>
            <person name="Kageyama Y"/>
            <person name="Nozu R"/>
            <person name="Adachi N"/>
            <person name="Nishimura O"/>
            <person name="Nakagawa R"/>
            <person name="Tanegashima C"/>
            <person name="Kiyatake I"/>
            <person name="Matsumoto R"/>
            <person name="Murakumo K"/>
            <person name="Nishida K"/>
            <person name="Terakita A"/>
            <person name="Kuratani S"/>
            <person name="Sato K"/>
            <person name="Hyodo S Kuraku.S."/>
        </authorList>
    </citation>
    <scope>NUCLEOTIDE SEQUENCE [LARGE SCALE GENOMIC DNA]</scope>
</reference>
<organism evidence="3 4">
    <name type="scientific">Chiloscyllium punctatum</name>
    <name type="common">Brownbanded bambooshark</name>
    <name type="synonym">Hemiscyllium punctatum</name>
    <dbReference type="NCBI Taxonomy" id="137246"/>
    <lineage>
        <taxon>Eukaryota</taxon>
        <taxon>Metazoa</taxon>
        <taxon>Chordata</taxon>
        <taxon>Craniata</taxon>
        <taxon>Vertebrata</taxon>
        <taxon>Chondrichthyes</taxon>
        <taxon>Elasmobranchii</taxon>
        <taxon>Galeomorphii</taxon>
        <taxon>Galeoidea</taxon>
        <taxon>Orectolobiformes</taxon>
        <taxon>Hemiscylliidae</taxon>
        <taxon>Chiloscyllium</taxon>
    </lineage>
</organism>
<name>A0A401RYE6_CHIPU</name>
<gene>
    <name evidence="3" type="ORF">chiPu_0001570</name>
</gene>
<dbReference type="EMBL" id="BEZZ01000024">
    <property type="protein sequence ID" value="GCC23177.1"/>
    <property type="molecule type" value="Genomic_DNA"/>
</dbReference>
<sequence>MVFESFSSGHYSVTRKMTWIHFLGFLSITQLFGFANCIPKCDFSSEVLFCSGKLITEMPATIPSNTTRLTFLNTNISIIRAGVLQNYSASLTMLAFNDNNIHKIEIGALDDLTNLTQLEITGEEELICLTTTEKNRYGNFFETF</sequence>
<protein>
    <recommendedName>
        <fullName evidence="5">LRRNT domain-containing protein</fullName>
    </recommendedName>
</protein>
<dbReference type="InterPro" id="IPR050541">
    <property type="entry name" value="LRR_TM_domain-containing"/>
</dbReference>
<dbReference type="PANTHER" id="PTHR24369">
    <property type="entry name" value="ANTIGEN BSP, PUTATIVE-RELATED"/>
    <property type="match status" value="1"/>
</dbReference>
<dbReference type="STRING" id="137246.A0A401RYE6"/>
<proteinExistence type="predicted"/>
<dbReference type="Gene3D" id="3.80.10.10">
    <property type="entry name" value="Ribonuclease Inhibitor"/>
    <property type="match status" value="1"/>
</dbReference>
<comment type="caution">
    <text evidence="3">The sequence shown here is derived from an EMBL/GenBank/DDBJ whole genome shotgun (WGS) entry which is preliminary data.</text>
</comment>
<evidence type="ECO:0000313" key="3">
    <source>
        <dbReference type="EMBL" id="GCC23177.1"/>
    </source>
</evidence>